<dbReference type="HAMAP" id="MF_00745">
    <property type="entry name" value="SprT_like"/>
    <property type="match status" value="1"/>
</dbReference>
<dbReference type="Proteomes" id="UP000748881">
    <property type="component" value="Unassembled WGS sequence"/>
</dbReference>
<keyword evidence="3 4" id="KW-0862">Zinc</keyword>
<evidence type="ECO:0000256" key="1">
    <source>
        <dbReference type="ARBA" id="ARBA00022490"/>
    </source>
</evidence>
<feature type="binding site" evidence="4">
    <location>
        <position position="64"/>
    </location>
    <ligand>
        <name>Zn(2+)</name>
        <dbReference type="ChEBI" id="CHEBI:29105"/>
    </ligand>
</feature>
<keyword evidence="2 4" id="KW-0479">Metal-binding</keyword>
<dbReference type="InterPro" id="IPR023524">
    <property type="entry name" value="Uncharacterised_SprT-like"/>
</dbReference>
<evidence type="ECO:0000256" key="3">
    <source>
        <dbReference type="ARBA" id="ARBA00022833"/>
    </source>
</evidence>
<sequence length="154" mass="18413">MDLNKYVQEVSLQDFGKEFRHVAIWNRRLRSTGGRFFPRDGHLDFNPKHLEEQGLEVFRKIVRHELCHYHLYFEKKGYRHGDRDFKELLAAVDGLRYAPKLEQAAKPSLLYTCQSCGQVYQRKRRIDLKKYRCGMCRGKLTLYINHKSLITNHK</sequence>
<accession>A0A9Q5BY22</accession>
<feature type="active site" evidence="4">
    <location>
        <position position="65"/>
    </location>
</feature>
<feature type="domain" description="SprT-like" evidence="5">
    <location>
        <begin position="1"/>
        <end position="143"/>
    </location>
</feature>
<comment type="cofactor">
    <cofactor evidence="4">
        <name>Zn(2+)</name>
        <dbReference type="ChEBI" id="CHEBI:29105"/>
    </cofactor>
    <text evidence="4">Binds 1 zinc ion.</text>
</comment>
<comment type="caution">
    <text evidence="6">The sequence shown here is derived from an EMBL/GenBank/DDBJ whole genome shotgun (WGS) entry which is preliminary data.</text>
</comment>
<evidence type="ECO:0000313" key="6">
    <source>
        <dbReference type="EMBL" id="NQP84176.1"/>
    </source>
</evidence>
<evidence type="ECO:0000256" key="2">
    <source>
        <dbReference type="ARBA" id="ARBA00022723"/>
    </source>
</evidence>
<name>A0A9Q5BY22_STRSU</name>
<dbReference type="GO" id="GO:0005737">
    <property type="term" value="C:cytoplasm"/>
    <property type="evidence" value="ECO:0007669"/>
    <property type="project" value="UniProtKB-SubCell"/>
</dbReference>
<gene>
    <name evidence="6" type="ORF">HO898_10780</name>
</gene>
<dbReference type="GO" id="GO:0008270">
    <property type="term" value="F:zinc ion binding"/>
    <property type="evidence" value="ECO:0007669"/>
    <property type="project" value="UniProtKB-UniRule"/>
</dbReference>
<evidence type="ECO:0000259" key="5">
    <source>
        <dbReference type="SMART" id="SM00731"/>
    </source>
</evidence>
<dbReference type="RefSeq" id="WP_141605106.1">
    <property type="nucleotide sequence ID" value="NZ_CP102135.1"/>
</dbReference>
<comment type="similarity">
    <text evidence="4">Belongs to the SprT family.</text>
</comment>
<dbReference type="Pfam" id="PF17283">
    <property type="entry name" value="Zn_ribbon_SprT"/>
    <property type="match status" value="1"/>
</dbReference>
<dbReference type="InterPro" id="IPR035240">
    <property type="entry name" value="SprT_Zn_ribbon"/>
</dbReference>
<organism evidence="6 7">
    <name type="scientific">Streptococcus suis</name>
    <dbReference type="NCBI Taxonomy" id="1307"/>
    <lineage>
        <taxon>Bacteria</taxon>
        <taxon>Bacillati</taxon>
        <taxon>Bacillota</taxon>
        <taxon>Bacilli</taxon>
        <taxon>Lactobacillales</taxon>
        <taxon>Streptococcaceae</taxon>
        <taxon>Streptococcus</taxon>
    </lineage>
</organism>
<comment type="subcellular location">
    <subcellularLocation>
        <location evidence="4">Cytoplasm</location>
    </subcellularLocation>
</comment>
<proteinExistence type="inferred from homology"/>
<dbReference type="SMART" id="SM00731">
    <property type="entry name" value="SprT"/>
    <property type="match status" value="1"/>
</dbReference>
<dbReference type="EMBL" id="JABLKP010000026">
    <property type="protein sequence ID" value="NQP84176.1"/>
    <property type="molecule type" value="Genomic_DNA"/>
</dbReference>
<reference evidence="6" key="1">
    <citation type="submission" date="2020-05" db="EMBL/GenBank/DDBJ databases">
        <title>Linking phenotype, genotype and ecology: antimicrobial resistance in the zoonotic pathogen Streptococcus suis.</title>
        <authorList>
            <person name="Hadjirin N.F."/>
            <person name="Miller E.L."/>
            <person name="Murray G.R."/>
            <person name="Yen P.L.K."/>
            <person name="Phuc H.D."/>
            <person name="Wileman T.M."/>
            <person name="Hernandez-Garcia J."/>
            <person name="Williamson S.M."/>
            <person name="Parkhill J."/>
            <person name="Maskell D.J."/>
            <person name="Zhou R."/>
            <person name="Fittipaldi N."/>
            <person name="Gottschalk M."/>
            <person name="Tucker A.D.W."/>
            <person name="Hoa N.T."/>
            <person name="Welch J."/>
            <person name="Weinert L.A."/>
        </authorList>
    </citation>
    <scope>NUCLEOTIDE SEQUENCE</scope>
    <source>
        <strain evidence="6">TMW_SS111</strain>
    </source>
</reference>
<dbReference type="NCBIfam" id="NF003339">
    <property type="entry name" value="PRK04351.1"/>
    <property type="match status" value="1"/>
</dbReference>
<evidence type="ECO:0000256" key="4">
    <source>
        <dbReference type="HAMAP-Rule" id="MF_00745"/>
    </source>
</evidence>
<dbReference type="GO" id="GO:0006950">
    <property type="term" value="P:response to stress"/>
    <property type="evidence" value="ECO:0007669"/>
    <property type="project" value="UniProtKB-ARBA"/>
</dbReference>
<protein>
    <recommendedName>
        <fullName evidence="4">Protein SprT-like</fullName>
    </recommendedName>
</protein>
<keyword evidence="1 4" id="KW-0963">Cytoplasm</keyword>
<dbReference type="Pfam" id="PF10263">
    <property type="entry name" value="SprT-like"/>
    <property type="match status" value="1"/>
</dbReference>
<dbReference type="InterPro" id="IPR006640">
    <property type="entry name" value="SprT-like_domain"/>
</dbReference>
<feature type="binding site" evidence="4">
    <location>
        <position position="68"/>
    </location>
    <ligand>
        <name>Zn(2+)</name>
        <dbReference type="ChEBI" id="CHEBI:29105"/>
    </ligand>
</feature>
<evidence type="ECO:0000313" key="7">
    <source>
        <dbReference type="Proteomes" id="UP000748881"/>
    </source>
</evidence>
<dbReference type="AlphaFoldDB" id="A0A9Q5BY22"/>